<keyword evidence="1 2" id="KW-0238">DNA-binding</keyword>
<dbReference type="NCBIfam" id="TIGR00103">
    <property type="entry name" value="DNA_YbaB_EbfC"/>
    <property type="match status" value="1"/>
</dbReference>
<dbReference type="EMBL" id="CDSC02000227">
    <property type="protein sequence ID" value="SEH80835.1"/>
    <property type="molecule type" value="Genomic_DNA"/>
</dbReference>
<evidence type="ECO:0000256" key="3">
    <source>
        <dbReference type="SAM" id="Coils"/>
    </source>
</evidence>
<dbReference type="SUPFAM" id="SSF82607">
    <property type="entry name" value="YbaB-like"/>
    <property type="match status" value="1"/>
</dbReference>
<comment type="subcellular location">
    <subcellularLocation>
        <location evidence="2">Cytoplasm</location>
        <location evidence="2">Nucleoid</location>
    </subcellularLocation>
</comment>
<comment type="function">
    <text evidence="2">Binds to DNA and alters its conformation. May be involved in regulation of gene expression, nucleoid organization and DNA protection.</text>
</comment>
<keyword evidence="2" id="KW-0963">Cytoplasm</keyword>
<dbReference type="Pfam" id="PF02575">
    <property type="entry name" value="YbaB_DNA_bd"/>
    <property type="match status" value="1"/>
</dbReference>
<sequence length="101" mass="10612">MFKGGMAGMMKKAQQMQDNIQQAQEEIKQLAATGNAGGGSVKISINGEHQATDIQIDTSVMNDKELLEDLILSAINDANGQIADASATKMKAATGGMNLPF</sequence>
<proteinExistence type="inferred from homology"/>
<comment type="subunit">
    <text evidence="2">Homodimer.</text>
</comment>
<dbReference type="AlphaFoldDB" id="A0A1H6L6K0"/>
<dbReference type="Proteomes" id="UP000198988">
    <property type="component" value="Unassembled WGS sequence"/>
</dbReference>
<feature type="coiled-coil region" evidence="3">
    <location>
        <begin position="6"/>
        <end position="33"/>
    </location>
</feature>
<protein>
    <recommendedName>
        <fullName evidence="2">Nucleoid-associated protein BAZSYMA_ACONTIG00208_1</fullName>
    </recommendedName>
</protein>
<gene>
    <name evidence="4" type="ORF">BAZSYMA_ACONTIG00208_1</name>
</gene>
<comment type="similarity">
    <text evidence="2">Belongs to the YbaB/EbfC family.</text>
</comment>
<dbReference type="GO" id="GO:0003677">
    <property type="term" value="F:DNA binding"/>
    <property type="evidence" value="ECO:0007669"/>
    <property type="project" value="UniProtKB-UniRule"/>
</dbReference>
<evidence type="ECO:0000256" key="1">
    <source>
        <dbReference type="ARBA" id="ARBA00023125"/>
    </source>
</evidence>
<dbReference type="PIRSF" id="PIRSF004555">
    <property type="entry name" value="UCP004555"/>
    <property type="match status" value="1"/>
</dbReference>
<dbReference type="GO" id="GO:0043590">
    <property type="term" value="C:bacterial nucleoid"/>
    <property type="evidence" value="ECO:0007669"/>
    <property type="project" value="UniProtKB-UniRule"/>
</dbReference>
<reference evidence="5" key="1">
    <citation type="submission" date="2016-06" db="EMBL/GenBank/DDBJ databases">
        <authorList>
            <person name="Petersen J."/>
            <person name="Sayavedra L."/>
        </authorList>
    </citation>
    <scope>NUCLEOTIDE SEQUENCE [LARGE SCALE GENOMIC DNA]</scope>
    <source>
        <strain evidence="5">BazSymA</strain>
    </source>
</reference>
<dbReference type="OrthoDB" id="9808738at2"/>
<evidence type="ECO:0000313" key="5">
    <source>
        <dbReference type="Proteomes" id="UP000198988"/>
    </source>
</evidence>
<dbReference type="HAMAP" id="MF_00274">
    <property type="entry name" value="DNA_YbaB_EbfC"/>
    <property type="match status" value="1"/>
</dbReference>
<keyword evidence="3" id="KW-0175">Coiled coil</keyword>
<dbReference type="PANTHER" id="PTHR33449:SF1">
    <property type="entry name" value="NUCLEOID-ASSOCIATED PROTEIN YBAB"/>
    <property type="match status" value="1"/>
</dbReference>
<dbReference type="GO" id="GO:0005829">
    <property type="term" value="C:cytosol"/>
    <property type="evidence" value="ECO:0007669"/>
    <property type="project" value="TreeGrafter"/>
</dbReference>
<name>A0A1H6L6K0_9GAMM</name>
<dbReference type="PANTHER" id="PTHR33449">
    <property type="entry name" value="NUCLEOID-ASSOCIATED PROTEIN YBAB"/>
    <property type="match status" value="1"/>
</dbReference>
<evidence type="ECO:0000256" key="2">
    <source>
        <dbReference type="HAMAP-Rule" id="MF_00274"/>
    </source>
</evidence>
<dbReference type="Gene3D" id="3.30.1310.10">
    <property type="entry name" value="Nucleoid-associated protein YbaB-like domain"/>
    <property type="match status" value="1"/>
</dbReference>
<evidence type="ECO:0000313" key="4">
    <source>
        <dbReference type="EMBL" id="SEH80835.1"/>
    </source>
</evidence>
<dbReference type="InterPro" id="IPR004401">
    <property type="entry name" value="YbaB/EbfC"/>
</dbReference>
<dbReference type="InterPro" id="IPR036894">
    <property type="entry name" value="YbaB-like_sf"/>
</dbReference>
<dbReference type="RefSeq" id="WP_090715957.1">
    <property type="nucleotide sequence ID" value="NZ_CAESAP020000103.1"/>
</dbReference>
<accession>A0A1H6L6K0</accession>
<organism evidence="4 5">
    <name type="scientific">Bathymodiolus azoricus thioautotrophic gill symbiont</name>
    <dbReference type="NCBI Taxonomy" id="235205"/>
    <lineage>
        <taxon>Bacteria</taxon>
        <taxon>Pseudomonadati</taxon>
        <taxon>Pseudomonadota</taxon>
        <taxon>Gammaproteobacteria</taxon>
        <taxon>sulfur-oxidizing symbionts</taxon>
    </lineage>
</organism>